<comment type="caution">
    <text evidence="1">The sequence shown here is derived from an EMBL/GenBank/DDBJ whole genome shotgun (WGS) entry which is preliminary data.</text>
</comment>
<dbReference type="EMBL" id="AVPF01000084">
    <property type="protein sequence ID" value="KGX83755.1"/>
    <property type="molecule type" value="Genomic_DNA"/>
</dbReference>
<evidence type="ECO:0000313" key="2">
    <source>
        <dbReference type="Proteomes" id="UP000030403"/>
    </source>
</evidence>
<sequence>MKFRKDFTFHMIYSIKDFFNQNEVNEKLYVQLDGHMRIKGGKQ</sequence>
<protein>
    <submittedName>
        <fullName evidence="1">Uncharacterized protein</fullName>
    </submittedName>
</protein>
<gene>
    <name evidence="1" type="ORF">N783_21735</name>
</gene>
<evidence type="ECO:0000313" key="1">
    <source>
        <dbReference type="EMBL" id="KGX83755.1"/>
    </source>
</evidence>
<proteinExistence type="predicted"/>
<keyword evidence="2" id="KW-1185">Reference proteome</keyword>
<dbReference type="Proteomes" id="UP000030403">
    <property type="component" value="Unassembled WGS sequence"/>
</dbReference>
<reference evidence="1 2" key="1">
    <citation type="submission" date="2013-08" db="EMBL/GenBank/DDBJ databases">
        <authorList>
            <person name="Huang J."/>
            <person name="Wang G."/>
        </authorList>
    </citation>
    <scope>NUCLEOTIDE SEQUENCE [LARGE SCALE GENOMIC DNA]</scope>
    <source>
        <strain evidence="1 2">BH030004</strain>
    </source>
</reference>
<name>A0A0A5FY72_9BACI</name>
<dbReference type="AlphaFoldDB" id="A0A0A5FY72"/>
<organism evidence="1 2">
    <name type="scientific">Pontibacillus marinus BH030004 = DSM 16465</name>
    <dbReference type="NCBI Taxonomy" id="1385511"/>
    <lineage>
        <taxon>Bacteria</taxon>
        <taxon>Bacillati</taxon>
        <taxon>Bacillota</taxon>
        <taxon>Bacilli</taxon>
        <taxon>Bacillales</taxon>
        <taxon>Bacillaceae</taxon>
        <taxon>Pontibacillus</taxon>
    </lineage>
</organism>
<accession>A0A0A5FY72</accession>